<keyword evidence="1" id="KW-0812">Transmembrane</keyword>
<evidence type="ECO:0000313" key="3">
    <source>
        <dbReference type="EMBL" id="CAG9962893.1"/>
    </source>
</evidence>
<comment type="caution">
    <text evidence="3">The sequence shown here is derived from an EMBL/GenBank/DDBJ whole genome shotgun (WGS) entry which is preliminary data.</text>
</comment>
<feature type="domain" description="CorA-like transporter" evidence="2">
    <location>
        <begin position="9"/>
        <end position="296"/>
    </location>
</feature>
<gene>
    <name evidence="3" type="ORF">CBYS24578_00018160</name>
</gene>
<dbReference type="OrthoDB" id="5396681at2759"/>
<reference evidence="3" key="1">
    <citation type="submission" date="2021-10" db="EMBL/GenBank/DDBJ databases">
        <authorList>
            <person name="Piombo E."/>
        </authorList>
    </citation>
    <scope>NUCLEOTIDE SEQUENCE</scope>
</reference>
<sequence length="621" mass="71162">MFDDIVRDCEKAESWPLCPSMKEGVQATIHSLNQINSQLTLRRESLFITNLAKFRLLLREGYSTQSHCQSKEVRSFDILKEHLNRHIDKGIKDPIVRYMLVSDELAIIDMCLTSDSFFSAGNSRKPLNCTLEAFRFLCTYLQISPEYADTLLSFGEPSGDIVEFHQPSSHQEYFLPPVAERFLKTPELGRSGWELRNIYKLSAMELSADGYFMRQQAVHHSFDFATGKSLFIITKANNNAIRRQIEAIGKGAVPDSTARSFLDSLETQLISFTWCADGWKEHIGVLELKIRQISKRIHNISMSSEDEHMNFDHGGQWASSANSNSPWENQDGAGPRLKSFKRISSVLSDNFRWINSERRLGTSSTLVVEPKKMKTTSERLQENTETIQNSIKRIKILEEFPFSGLQKLTSACQNLQEAKLVMGLNIGVLVDIREFYEDLFEALEFPPGIKKYHATELQTFLRRMRASEKKLSTQCTRVDALINITNDGKNLYNSIQQRQSAETSTLFAMDALGTSIRMESSTKRMEDIAQSTERDTASMHVITFFALVFLPGTFLGSFFSTPIFDTTSKESPWEMNWGLLWLFLKICFPMMVITILLWGIYVYVAKFRRLQRQRAREAQLC</sequence>
<evidence type="ECO:0000259" key="2">
    <source>
        <dbReference type="Pfam" id="PF26616"/>
    </source>
</evidence>
<dbReference type="InterPro" id="IPR058257">
    <property type="entry name" value="CorA-like_dom"/>
</dbReference>
<keyword evidence="1" id="KW-1133">Transmembrane helix</keyword>
<dbReference type="Gene3D" id="1.20.58.340">
    <property type="entry name" value="Magnesium transport protein CorA, transmembrane region"/>
    <property type="match status" value="1"/>
</dbReference>
<keyword evidence="4" id="KW-1185">Reference proteome</keyword>
<dbReference type="EMBL" id="CABFNO020000839">
    <property type="protein sequence ID" value="CAG9962893.1"/>
    <property type="molecule type" value="Genomic_DNA"/>
</dbReference>
<name>A0A9N9XX84_9HYPO</name>
<organism evidence="3 4">
    <name type="scientific">Clonostachys byssicola</name>
    <dbReference type="NCBI Taxonomy" id="160290"/>
    <lineage>
        <taxon>Eukaryota</taxon>
        <taxon>Fungi</taxon>
        <taxon>Dikarya</taxon>
        <taxon>Ascomycota</taxon>
        <taxon>Pezizomycotina</taxon>
        <taxon>Sordariomycetes</taxon>
        <taxon>Hypocreomycetidae</taxon>
        <taxon>Hypocreales</taxon>
        <taxon>Bionectriaceae</taxon>
        <taxon>Clonostachys</taxon>
    </lineage>
</organism>
<feature type="transmembrane region" description="Helical" evidence="1">
    <location>
        <begin position="541"/>
        <end position="559"/>
    </location>
</feature>
<keyword evidence="1" id="KW-0472">Membrane</keyword>
<dbReference type="AlphaFoldDB" id="A0A9N9XX84"/>
<protein>
    <recommendedName>
        <fullName evidence="2">CorA-like transporter domain-containing protein</fullName>
    </recommendedName>
</protein>
<proteinExistence type="predicted"/>
<evidence type="ECO:0000313" key="4">
    <source>
        <dbReference type="Proteomes" id="UP000754883"/>
    </source>
</evidence>
<dbReference type="Pfam" id="PF26616">
    <property type="entry name" value="CorA-like"/>
    <property type="match status" value="1"/>
</dbReference>
<dbReference type="Proteomes" id="UP000754883">
    <property type="component" value="Unassembled WGS sequence"/>
</dbReference>
<accession>A0A9N9XX84</accession>
<feature type="transmembrane region" description="Helical" evidence="1">
    <location>
        <begin position="579"/>
        <end position="604"/>
    </location>
</feature>
<evidence type="ECO:0000256" key="1">
    <source>
        <dbReference type="SAM" id="Phobius"/>
    </source>
</evidence>